<evidence type="ECO:0000256" key="4">
    <source>
        <dbReference type="ARBA" id="ARBA00023239"/>
    </source>
</evidence>
<dbReference type="GO" id="GO:0016846">
    <property type="term" value="F:carbon-sulfur lyase activity"/>
    <property type="evidence" value="ECO:0007669"/>
    <property type="project" value="InterPro"/>
</dbReference>
<feature type="domain" description="CENP-V/GFA" evidence="5">
    <location>
        <begin position="6"/>
        <end position="121"/>
    </location>
</feature>
<accession>A0A233RIE9</accession>
<evidence type="ECO:0000256" key="2">
    <source>
        <dbReference type="ARBA" id="ARBA00022723"/>
    </source>
</evidence>
<organism evidence="6 7">
    <name type="scientific">Oceanimonas doudoroffii</name>
    <dbReference type="NCBI Taxonomy" id="84158"/>
    <lineage>
        <taxon>Bacteria</taxon>
        <taxon>Pseudomonadati</taxon>
        <taxon>Pseudomonadota</taxon>
        <taxon>Gammaproteobacteria</taxon>
        <taxon>Aeromonadales</taxon>
        <taxon>Aeromonadaceae</taxon>
        <taxon>Oceanimonas</taxon>
    </lineage>
</organism>
<dbReference type="Gene3D" id="3.90.1590.10">
    <property type="entry name" value="glutathione-dependent formaldehyde- activating enzyme (gfa)"/>
    <property type="match status" value="1"/>
</dbReference>
<name>A0A233RIE9_9GAMM</name>
<keyword evidence="2" id="KW-0479">Metal-binding</keyword>
<proteinExistence type="inferred from homology"/>
<dbReference type="OrthoDB" id="4188830at2"/>
<dbReference type="PANTHER" id="PTHR33337">
    <property type="entry name" value="GFA DOMAIN-CONTAINING PROTEIN"/>
    <property type="match status" value="1"/>
</dbReference>
<evidence type="ECO:0000259" key="5">
    <source>
        <dbReference type="PROSITE" id="PS51891"/>
    </source>
</evidence>
<evidence type="ECO:0000256" key="3">
    <source>
        <dbReference type="ARBA" id="ARBA00022833"/>
    </source>
</evidence>
<comment type="similarity">
    <text evidence="1">Belongs to the Gfa family.</text>
</comment>
<dbReference type="AlphaFoldDB" id="A0A233RIE9"/>
<keyword evidence="3" id="KW-0862">Zinc</keyword>
<dbReference type="PANTHER" id="PTHR33337:SF40">
    <property type="entry name" value="CENP-V_GFA DOMAIN-CONTAINING PROTEIN-RELATED"/>
    <property type="match status" value="1"/>
</dbReference>
<dbReference type="InterPro" id="IPR006913">
    <property type="entry name" value="CENP-V/GFA"/>
</dbReference>
<evidence type="ECO:0000256" key="1">
    <source>
        <dbReference type="ARBA" id="ARBA00005495"/>
    </source>
</evidence>
<dbReference type="Proteomes" id="UP000242757">
    <property type="component" value="Unassembled WGS sequence"/>
</dbReference>
<sequence>MMSHMHTIHCDCEAVEVTMTGQPKVHGYCHCEDCRELLQVPYHSVLAWQADQVAITRGKEDVIEFQHPRKRMTRIFCKHCGDVMYNTNAMGWKLVSQLLFQRCNPGPLPDGFESTAHFFYDRRIIDINDGLPKR</sequence>
<evidence type="ECO:0000313" key="7">
    <source>
        <dbReference type="Proteomes" id="UP000242757"/>
    </source>
</evidence>
<dbReference type="Pfam" id="PF04828">
    <property type="entry name" value="GFA"/>
    <property type="match status" value="1"/>
</dbReference>
<protein>
    <recommendedName>
        <fullName evidence="5">CENP-V/GFA domain-containing protein</fullName>
    </recommendedName>
</protein>
<reference evidence="6 7" key="1">
    <citation type="submission" date="2017-08" db="EMBL/GenBank/DDBJ databases">
        <title>A Genome Sequence of Oceanimonas doudoroffii ATCC 27123T.</title>
        <authorList>
            <person name="Brennan M.A."/>
            <person name="Maclea K.S."/>
            <person name="Mcclelland W.D."/>
            <person name="Trachtenberg A.M."/>
        </authorList>
    </citation>
    <scope>NUCLEOTIDE SEQUENCE [LARGE SCALE GENOMIC DNA]</scope>
    <source>
        <strain evidence="6 7">ATCC 27123</strain>
    </source>
</reference>
<dbReference type="GO" id="GO:0046872">
    <property type="term" value="F:metal ion binding"/>
    <property type="evidence" value="ECO:0007669"/>
    <property type="project" value="UniProtKB-KW"/>
</dbReference>
<gene>
    <name evidence="6" type="ORF">B6S08_06555</name>
</gene>
<dbReference type="EMBL" id="NBIM01000001">
    <property type="protein sequence ID" value="OXY83154.1"/>
    <property type="molecule type" value="Genomic_DNA"/>
</dbReference>
<keyword evidence="7" id="KW-1185">Reference proteome</keyword>
<keyword evidence="4" id="KW-0456">Lyase</keyword>
<dbReference type="PROSITE" id="PS51891">
    <property type="entry name" value="CENP_V_GFA"/>
    <property type="match status" value="1"/>
</dbReference>
<comment type="caution">
    <text evidence="6">The sequence shown here is derived from an EMBL/GenBank/DDBJ whole genome shotgun (WGS) entry which is preliminary data.</text>
</comment>
<evidence type="ECO:0000313" key="6">
    <source>
        <dbReference type="EMBL" id="OXY83154.1"/>
    </source>
</evidence>
<dbReference type="SUPFAM" id="SSF51316">
    <property type="entry name" value="Mss4-like"/>
    <property type="match status" value="1"/>
</dbReference>
<dbReference type="InterPro" id="IPR011057">
    <property type="entry name" value="Mss4-like_sf"/>
</dbReference>